<keyword evidence="1" id="KW-0732">Signal</keyword>
<evidence type="ECO:0000313" key="3">
    <source>
        <dbReference type="Proteomes" id="UP000510822"/>
    </source>
</evidence>
<evidence type="ECO:0008006" key="4">
    <source>
        <dbReference type="Google" id="ProtNLM"/>
    </source>
</evidence>
<proteinExistence type="predicted"/>
<sequence>MKKIIFLIAAALSANAVAIQLNDILPGKTEADLKKAALTCKTGKSKYTTCTTSKPTQVEQLEATPYSIETFIDKKRSNTSHLTQITLTKPYESTKGCIDKKSPEGFIEQDCSASKEYQANQAKIAQATAAAESKLTKLFGSSRKDELGRKYWLNKADNKFFFEGDTLNIQE</sequence>
<evidence type="ECO:0000256" key="1">
    <source>
        <dbReference type="SAM" id="SignalP"/>
    </source>
</evidence>
<dbReference type="KEGG" id="cfon:HZU75_04320"/>
<feature type="signal peptide" evidence="1">
    <location>
        <begin position="1"/>
        <end position="18"/>
    </location>
</feature>
<feature type="chain" id="PRO_5029020690" description="DUF1311 domain-containing protein" evidence="1">
    <location>
        <begin position="19"/>
        <end position="171"/>
    </location>
</feature>
<reference evidence="2 3" key="1">
    <citation type="journal article" date="2016" name="Int. J. Syst. Evol. Microbiol.">
        <title>Chitinibacter fontanus sp. nov., isolated from a spring.</title>
        <authorList>
            <person name="Sheu S.Y."/>
            <person name="Li Y.S."/>
            <person name="Young C.C."/>
            <person name="Chen W.M."/>
        </authorList>
    </citation>
    <scope>NUCLEOTIDE SEQUENCE [LARGE SCALE GENOMIC DNA]</scope>
    <source>
        <strain evidence="2 3">STM-7</strain>
    </source>
</reference>
<gene>
    <name evidence="2" type="ORF">HZU75_04320</name>
</gene>
<protein>
    <recommendedName>
        <fullName evidence="4">DUF1311 domain-containing protein</fullName>
    </recommendedName>
</protein>
<organism evidence="2 3">
    <name type="scientific">Chitinibacter fontanus</name>
    <dbReference type="NCBI Taxonomy" id="1737446"/>
    <lineage>
        <taxon>Bacteria</taxon>
        <taxon>Pseudomonadati</taxon>
        <taxon>Pseudomonadota</taxon>
        <taxon>Betaproteobacteria</taxon>
        <taxon>Neisseriales</taxon>
        <taxon>Chitinibacteraceae</taxon>
        <taxon>Chitinibacter</taxon>
    </lineage>
</organism>
<keyword evidence="3" id="KW-1185">Reference proteome</keyword>
<name>A0A7D5V8M2_9NEIS</name>
<dbReference type="Proteomes" id="UP000510822">
    <property type="component" value="Chromosome"/>
</dbReference>
<evidence type="ECO:0000313" key="2">
    <source>
        <dbReference type="EMBL" id="QLI80816.1"/>
    </source>
</evidence>
<accession>A0A7D5V8M2</accession>
<dbReference type="AlphaFoldDB" id="A0A7D5V8M2"/>
<dbReference type="RefSeq" id="WP_180307950.1">
    <property type="nucleotide sequence ID" value="NZ_CP058952.1"/>
</dbReference>
<dbReference type="EMBL" id="CP058952">
    <property type="protein sequence ID" value="QLI80816.1"/>
    <property type="molecule type" value="Genomic_DNA"/>
</dbReference>